<reference evidence="2 3" key="1">
    <citation type="submission" date="2024-03" db="EMBL/GenBank/DDBJ databases">
        <title>Chitinophaga caseinilytica sp. nov., a casein hydrolysing bacterium isolated from forest soil.</title>
        <authorList>
            <person name="Lee D.S."/>
            <person name="Han D.M."/>
            <person name="Baek J.H."/>
            <person name="Choi D.G."/>
            <person name="Jeon J.H."/>
            <person name="Jeon C.O."/>
        </authorList>
    </citation>
    <scope>NUCLEOTIDE SEQUENCE [LARGE SCALE GENOMIC DNA]</scope>
    <source>
        <strain evidence="2 3">KACC 19118</strain>
    </source>
</reference>
<sequence>MKSLLSALLFAIPAAAQTSGDRISSRKIITMKPTGETVQLLTSGKETNGAYAEFLVTLPEGKPGPPLHTHPKQHEYFEAVEGTLGLYADGKKLILQPGESFTVEPGVQHAFFNAGTGTAKWKARVTPALNFEYLAEETILALNRAFPEMPSDYELKYILWQAKGEYYLADVSMFKQKILWPLKGWWGKITGRAKAVTPRKHAYHLPNKIP</sequence>
<dbReference type="Gene3D" id="2.60.120.10">
    <property type="entry name" value="Jelly Rolls"/>
    <property type="match status" value="1"/>
</dbReference>
<feature type="domain" description="Cupin type-2" evidence="1">
    <location>
        <begin position="54"/>
        <end position="121"/>
    </location>
</feature>
<gene>
    <name evidence="2" type="ORF">WJU22_02175</name>
</gene>
<evidence type="ECO:0000313" key="3">
    <source>
        <dbReference type="Proteomes" id="UP001449657"/>
    </source>
</evidence>
<dbReference type="RefSeq" id="WP_341841657.1">
    <property type="nucleotide sequence ID" value="NZ_CP149792.1"/>
</dbReference>
<dbReference type="InterPro" id="IPR053146">
    <property type="entry name" value="QDO-like"/>
</dbReference>
<dbReference type="PANTHER" id="PTHR36440">
    <property type="entry name" value="PUTATIVE (AFU_ORTHOLOGUE AFUA_8G07350)-RELATED"/>
    <property type="match status" value="1"/>
</dbReference>
<accession>A0ABZ2Z419</accession>
<protein>
    <submittedName>
        <fullName evidence="2">Cupin domain-containing protein</fullName>
    </submittedName>
</protein>
<dbReference type="PANTHER" id="PTHR36440:SF1">
    <property type="entry name" value="PUTATIVE (AFU_ORTHOLOGUE AFUA_8G07350)-RELATED"/>
    <property type="match status" value="1"/>
</dbReference>
<dbReference type="InterPro" id="IPR014710">
    <property type="entry name" value="RmlC-like_jellyroll"/>
</dbReference>
<evidence type="ECO:0000259" key="1">
    <source>
        <dbReference type="Pfam" id="PF07883"/>
    </source>
</evidence>
<dbReference type="InterPro" id="IPR011051">
    <property type="entry name" value="RmlC_Cupin_sf"/>
</dbReference>
<proteinExistence type="predicted"/>
<dbReference type="Proteomes" id="UP001449657">
    <property type="component" value="Chromosome"/>
</dbReference>
<keyword evidence="3" id="KW-1185">Reference proteome</keyword>
<dbReference type="SUPFAM" id="SSF51182">
    <property type="entry name" value="RmlC-like cupins"/>
    <property type="match status" value="1"/>
</dbReference>
<dbReference type="EMBL" id="CP150096">
    <property type="protein sequence ID" value="WZN46989.1"/>
    <property type="molecule type" value="Genomic_DNA"/>
</dbReference>
<evidence type="ECO:0000313" key="2">
    <source>
        <dbReference type="EMBL" id="WZN46989.1"/>
    </source>
</evidence>
<dbReference type="InterPro" id="IPR013096">
    <property type="entry name" value="Cupin_2"/>
</dbReference>
<dbReference type="Pfam" id="PF07883">
    <property type="entry name" value="Cupin_2"/>
    <property type="match status" value="1"/>
</dbReference>
<name>A0ABZ2Z419_9BACT</name>
<organism evidence="2 3">
    <name type="scientific">Chitinophaga caseinilytica</name>
    <dbReference type="NCBI Taxonomy" id="2267521"/>
    <lineage>
        <taxon>Bacteria</taxon>
        <taxon>Pseudomonadati</taxon>
        <taxon>Bacteroidota</taxon>
        <taxon>Chitinophagia</taxon>
        <taxon>Chitinophagales</taxon>
        <taxon>Chitinophagaceae</taxon>
        <taxon>Chitinophaga</taxon>
    </lineage>
</organism>